<dbReference type="AlphaFoldDB" id="A0A367RY64"/>
<organism evidence="1 2">
    <name type="scientific">Nostoc punctiforme NIES-2108</name>
    <dbReference type="NCBI Taxonomy" id="1356359"/>
    <lineage>
        <taxon>Bacteria</taxon>
        <taxon>Bacillati</taxon>
        <taxon>Cyanobacteriota</taxon>
        <taxon>Cyanophyceae</taxon>
        <taxon>Nostocales</taxon>
        <taxon>Nostocaceae</taxon>
        <taxon>Nostoc</taxon>
    </lineage>
</organism>
<dbReference type="SUPFAM" id="SSF53756">
    <property type="entry name" value="UDP-Glycosyltransferase/glycogen phosphorylase"/>
    <property type="match status" value="1"/>
</dbReference>
<evidence type="ECO:0008006" key="3">
    <source>
        <dbReference type="Google" id="ProtNLM"/>
    </source>
</evidence>
<dbReference type="EMBL" id="LXQE01000029">
    <property type="protein sequence ID" value="RCJ41478.1"/>
    <property type="molecule type" value="Genomic_DNA"/>
</dbReference>
<dbReference type="NCBIfam" id="TIGR03492">
    <property type="entry name" value="lipid-A-disaccharide synthase-related protein"/>
    <property type="match status" value="1"/>
</dbReference>
<gene>
    <name evidence="1" type="ORF">A6769_00765</name>
</gene>
<dbReference type="PANTHER" id="PTHR39517">
    <property type="entry name" value="SLL0192 PROTEIN"/>
    <property type="match status" value="1"/>
</dbReference>
<dbReference type="Proteomes" id="UP000252085">
    <property type="component" value="Unassembled WGS sequence"/>
</dbReference>
<evidence type="ECO:0000313" key="2">
    <source>
        <dbReference type="Proteomes" id="UP000252085"/>
    </source>
</evidence>
<dbReference type="PANTHER" id="PTHR39517:SF1">
    <property type="entry name" value="LIPID-A-DISACCHARIDE SYNTHASE"/>
    <property type="match status" value="1"/>
</dbReference>
<protein>
    <recommendedName>
        <fullName evidence="3">Lipid-A-disaccharide synthase</fullName>
    </recommendedName>
</protein>
<proteinExistence type="predicted"/>
<reference evidence="1 2" key="1">
    <citation type="submission" date="2016-04" db="EMBL/GenBank/DDBJ databases">
        <authorList>
            <person name="Evans L.H."/>
            <person name="Alamgir A."/>
            <person name="Owens N."/>
            <person name="Weber N.D."/>
            <person name="Virtaneva K."/>
            <person name="Barbian K."/>
            <person name="Babar A."/>
            <person name="Rosenke K."/>
        </authorList>
    </citation>
    <scope>NUCLEOTIDE SEQUENCE [LARGE SCALE GENOMIC DNA]</scope>
    <source>
        <strain evidence="1">NIES-2108</strain>
    </source>
</reference>
<evidence type="ECO:0000313" key="1">
    <source>
        <dbReference type="EMBL" id="RCJ41478.1"/>
    </source>
</evidence>
<comment type="caution">
    <text evidence="1">The sequence shown here is derived from an EMBL/GenBank/DDBJ whole genome shotgun (WGS) entry which is preliminary data.</text>
</comment>
<accession>A0A367RY64</accession>
<dbReference type="InterPro" id="IPR019994">
    <property type="entry name" value="Lipid-A-disac_synthase-rel_put"/>
</dbReference>
<sequence length="454" mass="50120">MSNLSRSSLASNSQSATSPLRLLVLSNGHGEDMIAVQILQELRRQPNPPEIFALPLVGEGRAYEQLDIPFIGSVLNMPSGGFIYMDGRQLARDVRGGLLKLTLSQIKAIRRWVSSQKKLGNRRAILAVGDILPLLFATFSGANYAFVGTAKSEYYVRDEAGLLPRKSKDAGWENFSGSVYHPWERWLMSRRRCKAVFLRDALTTETLKQWPIPAFHLGNPMMDGLEPTFSRQKFYSQNIKQQETVRPFVVTLLPGSRPPEAYTNWETIMIAVSALMASFQQRDSIFYTSNTVVFLGAIAPGLDSNILAQSVQSQGWRAESVSPIQLRDPNVLTFQQSNAYLLLTQQAYNDCLHLGDIAIAMAGTATEQFIGLGKPAIAIPGNGPQYNPGFAESQSRLLGSSLILIHQPAEVAKVVQSLFKNPDNLQIIAENGERRMGKPGAALRIANCLREKLG</sequence>
<name>A0A367RY64_NOSPU</name>